<name>A0A1H4UUL9_9FLAO</name>
<dbReference type="Gene3D" id="3.40.50.1820">
    <property type="entry name" value="alpha/beta hydrolase"/>
    <property type="match status" value="1"/>
</dbReference>
<gene>
    <name evidence="1" type="ORF">SAMN05192540_3898</name>
</gene>
<evidence type="ECO:0000313" key="2">
    <source>
        <dbReference type="Proteomes" id="UP000183038"/>
    </source>
</evidence>
<protein>
    <submittedName>
        <fullName evidence="1">Uncharacterized protein</fullName>
    </submittedName>
</protein>
<dbReference type="Proteomes" id="UP000183038">
    <property type="component" value="Unassembled WGS sequence"/>
</dbReference>
<sequence length="307" mass="35907">MNKIFEIILIITVLVSCKNVKSENTQTPSKTEFQEIITDNYELSKPTENIKAVLILFPGFANKAIDTKREFKIIEITKHNNIAVIYMNYNQKLWLVKDEKLKLAEQLQKILLKNELPITDVYIGGYSSGGNISFLISSFLNENKNFNFKPKGVFMVDSPIDLAALYKSSEKNLERNFSEVSVTESTWIIETLDKRLGNPYNNISKYQEYATYTSETNNIDNLKGLKNIKIRLYTEPDTLWWKENRMADYDQLNSYYIKRLSKDLKESGFNQVEYIQTENKGYRENGDRHPHSWSIVEKEDLMKWITQ</sequence>
<evidence type="ECO:0000313" key="1">
    <source>
        <dbReference type="EMBL" id="SEC71951.1"/>
    </source>
</evidence>
<dbReference type="SUPFAM" id="SSF53474">
    <property type="entry name" value="alpha/beta-Hydrolases"/>
    <property type="match status" value="1"/>
</dbReference>
<dbReference type="OrthoDB" id="1095982at2"/>
<dbReference type="RefSeq" id="WP_074674555.1">
    <property type="nucleotide sequence ID" value="NZ_FNTB01000001.1"/>
</dbReference>
<dbReference type="EMBL" id="FNTB01000001">
    <property type="protein sequence ID" value="SEC71951.1"/>
    <property type="molecule type" value="Genomic_DNA"/>
</dbReference>
<dbReference type="InterPro" id="IPR029058">
    <property type="entry name" value="AB_hydrolase_fold"/>
</dbReference>
<reference evidence="1 2" key="1">
    <citation type="submission" date="2016-10" db="EMBL/GenBank/DDBJ databases">
        <authorList>
            <person name="de Groot N.N."/>
        </authorList>
    </citation>
    <scope>NUCLEOTIDE SEQUENCE [LARGE SCALE GENOMIC DNA]</scope>
    <source>
        <strain evidence="1 2">MAR_2009_71</strain>
    </source>
</reference>
<organism evidence="1 2">
    <name type="scientific">Maribacter dokdonensis</name>
    <dbReference type="NCBI Taxonomy" id="320912"/>
    <lineage>
        <taxon>Bacteria</taxon>
        <taxon>Pseudomonadati</taxon>
        <taxon>Bacteroidota</taxon>
        <taxon>Flavobacteriia</taxon>
        <taxon>Flavobacteriales</taxon>
        <taxon>Flavobacteriaceae</taxon>
        <taxon>Maribacter</taxon>
    </lineage>
</organism>
<dbReference type="AlphaFoldDB" id="A0A1H4UUL9"/>
<dbReference type="PROSITE" id="PS51257">
    <property type="entry name" value="PROKAR_LIPOPROTEIN"/>
    <property type="match status" value="1"/>
</dbReference>
<accession>A0A1H4UUL9</accession>
<proteinExistence type="predicted"/>